<dbReference type="AlphaFoldDB" id="A0A401RGZ5"/>
<dbReference type="EMBL" id="BEZZ01006853">
    <property type="protein sequence ID" value="GCC17413.1"/>
    <property type="molecule type" value="Genomic_DNA"/>
</dbReference>
<reference evidence="1 2" key="1">
    <citation type="journal article" date="2018" name="Nat. Ecol. Evol.">
        <title>Shark genomes provide insights into elasmobranch evolution and the origin of vertebrates.</title>
        <authorList>
            <person name="Hara Y"/>
            <person name="Yamaguchi K"/>
            <person name="Onimaru K"/>
            <person name="Kadota M"/>
            <person name="Koyanagi M"/>
            <person name="Keeley SD"/>
            <person name="Tatsumi K"/>
            <person name="Tanaka K"/>
            <person name="Motone F"/>
            <person name="Kageyama Y"/>
            <person name="Nozu R"/>
            <person name="Adachi N"/>
            <person name="Nishimura O"/>
            <person name="Nakagawa R"/>
            <person name="Tanegashima C"/>
            <person name="Kiyatake I"/>
            <person name="Matsumoto R"/>
            <person name="Murakumo K"/>
            <person name="Nishida K"/>
            <person name="Terakita A"/>
            <person name="Kuratani S"/>
            <person name="Sato K"/>
            <person name="Hyodo S Kuraku.S."/>
        </authorList>
    </citation>
    <scope>NUCLEOTIDE SEQUENCE [LARGE SCALE GENOMIC DNA]</scope>
</reference>
<proteinExistence type="predicted"/>
<evidence type="ECO:0000313" key="1">
    <source>
        <dbReference type="EMBL" id="GCC17413.1"/>
    </source>
</evidence>
<keyword evidence="2" id="KW-1185">Reference proteome</keyword>
<organism evidence="1 2">
    <name type="scientific">Chiloscyllium punctatum</name>
    <name type="common">Brownbanded bambooshark</name>
    <name type="synonym">Hemiscyllium punctatum</name>
    <dbReference type="NCBI Taxonomy" id="137246"/>
    <lineage>
        <taxon>Eukaryota</taxon>
        <taxon>Metazoa</taxon>
        <taxon>Chordata</taxon>
        <taxon>Craniata</taxon>
        <taxon>Vertebrata</taxon>
        <taxon>Chondrichthyes</taxon>
        <taxon>Elasmobranchii</taxon>
        <taxon>Galeomorphii</taxon>
        <taxon>Galeoidea</taxon>
        <taxon>Orectolobiformes</taxon>
        <taxon>Hemiscylliidae</taxon>
        <taxon>Chiloscyllium</taxon>
    </lineage>
</organism>
<gene>
    <name evidence="1" type="ORF">chiPu_0022284</name>
</gene>
<comment type="caution">
    <text evidence="1">The sequence shown here is derived from an EMBL/GenBank/DDBJ whole genome shotgun (WGS) entry which is preliminary data.</text>
</comment>
<evidence type="ECO:0000313" key="2">
    <source>
        <dbReference type="Proteomes" id="UP000287033"/>
    </source>
</evidence>
<name>A0A401RGZ5_CHIPU</name>
<protein>
    <submittedName>
        <fullName evidence="1">Uncharacterized protein</fullName>
    </submittedName>
</protein>
<sequence>MRVRDLRFTVHFKRAGIQEQRGSTRLWPGRVWNVPCLRPASSAGVFCRTLTRTIPEVETLSHEEWRKTLGQHLTEG</sequence>
<accession>A0A401RGZ5</accession>
<dbReference type="Proteomes" id="UP000287033">
    <property type="component" value="Unassembled WGS sequence"/>
</dbReference>